<sequence>MSYADDERIAELEARLLHDDPRFARALAAGRPRPPREYRRGRAWPFVICAGLAVSLGMALVHGLLLASGVVLAVTAAYRIDSGRLRHRRPTAP</sequence>
<gene>
    <name evidence="2" type="ORF">SAMN05444921_109190</name>
</gene>
<evidence type="ECO:0000256" key="1">
    <source>
        <dbReference type="SAM" id="Phobius"/>
    </source>
</evidence>
<name>A0A1G9TYX6_9ACTN</name>
<evidence type="ECO:0008006" key="4">
    <source>
        <dbReference type="Google" id="ProtNLM"/>
    </source>
</evidence>
<dbReference type="Proteomes" id="UP000199063">
    <property type="component" value="Unassembled WGS sequence"/>
</dbReference>
<protein>
    <recommendedName>
        <fullName evidence="4">DUF3040 domain-containing protein</fullName>
    </recommendedName>
</protein>
<reference evidence="3" key="1">
    <citation type="submission" date="2016-10" db="EMBL/GenBank/DDBJ databases">
        <authorList>
            <person name="Varghese N."/>
            <person name="Submissions S."/>
        </authorList>
    </citation>
    <scope>NUCLEOTIDE SEQUENCE [LARGE SCALE GENOMIC DNA]</scope>
    <source>
        <strain evidence="3">CGMCC 4.7042</strain>
    </source>
</reference>
<accession>A0A1G9TYX6</accession>
<feature type="transmembrane region" description="Helical" evidence="1">
    <location>
        <begin position="45"/>
        <end position="78"/>
    </location>
</feature>
<keyword evidence="1" id="KW-0472">Membrane</keyword>
<dbReference type="InterPro" id="IPR021401">
    <property type="entry name" value="DUF3040"/>
</dbReference>
<dbReference type="AlphaFoldDB" id="A0A1G9TYX6"/>
<organism evidence="2 3">
    <name type="scientific">Streptomyces wuyuanensis</name>
    <dbReference type="NCBI Taxonomy" id="1196353"/>
    <lineage>
        <taxon>Bacteria</taxon>
        <taxon>Bacillati</taxon>
        <taxon>Actinomycetota</taxon>
        <taxon>Actinomycetes</taxon>
        <taxon>Kitasatosporales</taxon>
        <taxon>Streptomycetaceae</taxon>
        <taxon>Streptomyces</taxon>
    </lineage>
</organism>
<evidence type="ECO:0000313" key="3">
    <source>
        <dbReference type="Proteomes" id="UP000199063"/>
    </source>
</evidence>
<keyword evidence="1" id="KW-1133">Transmembrane helix</keyword>
<dbReference type="Pfam" id="PF11239">
    <property type="entry name" value="DUF3040"/>
    <property type="match status" value="1"/>
</dbReference>
<keyword evidence="3" id="KW-1185">Reference proteome</keyword>
<dbReference type="RefSeq" id="WP_093655109.1">
    <property type="nucleotide sequence ID" value="NZ_FNHI01000009.1"/>
</dbReference>
<dbReference type="EMBL" id="FNHI01000009">
    <property type="protein sequence ID" value="SDM52801.1"/>
    <property type="molecule type" value="Genomic_DNA"/>
</dbReference>
<dbReference type="GeneID" id="40830426"/>
<keyword evidence="1" id="KW-0812">Transmembrane</keyword>
<evidence type="ECO:0000313" key="2">
    <source>
        <dbReference type="EMBL" id="SDM52801.1"/>
    </source>
</evidence>
<proteinExistence type="predicted"/>